<dbReference type="SUPFAM" id="SSF53756">
    <property type="entry name" value="UDP-Glycosyltransferase/glycogen phosphorylase"/>
    <property type="match status" value="1"/>
</dbReference>
<dbReference type="PANTHER" id="PTHR46401">
    <property type="entry name" value="GLYCOSYLTRANSFERASE WBBK-RELATED"/>
    <property type="match status" value="1"/>
</dbReference>
<feature type="domain" description="Glycosyltransferase subfamily 4-like N-terminal" evidence="3">
    <location>
        <begin position="23"/>
        <end position="174"/>
    </location>
</feature>
<dbReference type="CDD" id="cd03809">
    <property type="entry name" value="GT4_MtfB-like"/>
    <property type="match status" value="1"/>
</dbReference>
<protein>
    <submittedName>
        <fullName evidence="4">Glycosyltransferase involved in cell wall biosynthesis</fullName>
    </submittedName>
</protein>
<comment type="caution">
    <text evidence="4">The sequence shown here is derived from an EMBL/GenBank/DDBJ whole genome shotgun (WGS) entry which is preliminary data.</text>
</comment>
<evidence type="ECO:0000256" key="1">
    <source>
        <dbReference type="ARBA" id="ARBA00022676"/>
    </source>
</evidence>
<gene>
    <name evidence="4" type="ORF">HNR68_001451</name>
</gene>
<keyword evidence="2 4" id="KW-0808">Transferase</keyword>
<accession>A0A853AQC7</accession>
<dbReference type="AlphaFoldDB" id="A0A853AQC7"/>
<sequence length="353" mass="37004">MSASVAADPRVLLDGTPLLGHRTGIGRYTASLVGALASRVDVRLVGFTTRGWRQLRAVAPPGTRAVGPPVPARALRALWQRGGPPPVELLAGRADVVHGTNFVLPPSVRAAGVVTVHDLAFLDDPSLAEPDLPALVRRSVRRAGAVCTPTAAVADAVSARLDVPREEVVVTPLGVDPEWFDAEPLDRALRSRYGIPEDYLLFVGAEGPRKGLPGLLRAHGPDLPPLVIAGPGAAGADGAVLRTGFLPDEHLRRLVAGARALVLPSRDEGFGLPALEALACATPVVCSDLPALREVTAGHATFFPFGDPSALREALHRAVSDPPDPEPGRARARGFTWRACADATLDAYRRAAA</sequence>
<dbReference type="Proteomes" id="UP000587002">
    <property type="component" value="Unassembled WGS sequence"/>
</dbReference>
<dbReference type="EMBL" id="JACCFJ010000001">
    <property type="protein sequence ID" value="NYI82821.1"/>
    <property type="molecule type" value="Genomic_DNA"/>
</dbReference>
<reference evidence="4 5" key="1">
    <citation type="submission" date="2020-07" db="EMBL/GenBank/DDBJ databases">
        <title>Sequencing the genomes of 1000 actinobacteria strains.</title>
        <authorList>
            <person name="Klenk H.-P."/>
        </authorList>
    </citation>
    <scope>NUCLEOTIDE SEQUENCE [LARGE SCALE GENOMIC DNA]</scope>
    <source>
        <strain evidence="4 5">DSM 44065</strain>
    </source>
</reference>
<dbReference type="Pfam" id="PF13692">
    <property type="entry name" value="Glyco_trans_1_4"/>
    <property type="match status" value="1"/>
</dbReference>
<dbReference type="PANTHER" id="PTHR46401:SF2">
    <property type="entry name" value="GLYCOSYLTRANSFERASE WBBK-RELATED"/>
    <property type="match status" value="1"/>
</dbReference>
<dbReference type="RefSeq" id="WP_343049986.1">
    <property type="nucleotide sequence ID" value="NZ_BAABFH010000001.1"/>
</dbReference>
<dbReference type="GO" id="GO:0009103">
    <property type="term" value="P:lipopolysaccharide biosynthetic process"/>
    <property type="evidence" value="ECO:0007669"/>
    <property type="project" value="TreeGrafter"/>
</dbReference>
<dbReference type="GO" id="GO:0016757">
    <property type="term" value="F:glycosyltransferase activity"/>
    <property type="evidence" value="ECO:0007669"/>
    <property type="project" value="UniProtKB-KW"/>
</dbReference>
<evidence type="ECO:0000313" key="5">
    <source>
        <dbReference type="Proteomes" id="UP000587002"/>
    </source>
</evidence>
<keyword evidence="1" id="KW-0328">Glycosyltransferase</keyword>
<dbReference type="Pfam" id="PF13579">
    <property type="entry name" value="Glyco_trans_4_4"/>
    <property type="match status" value="1"/>
</dbReference>
<organism evidence="4 5">
    <name type="scientific">Saccharopolyspora hordei</name>
    <dbReference type="NCBI Taxonomy" id="1838"/>
    <lineage>
        <taxon>Bacteria</taxon>
        <taxon>Bacillati</taxon>
        <taxon>Actinomycetota</taxon>
        <taxon>Actinomycetes</taxon>
        <taxon>Pseudonocardiales</taxon>
        <taxon>Pseudonocardiaceae</taxon>
        <taxon>Saccharopolyspora</taxon>
    </lineage>
</organism>
<name>A0A853AQC7_9PSEU</name>
<dbReference type="Gene3D" id="3.40.50.2000">
    <property type="entry name" value="Glycogen Phosphorylase B"/>
    <property type="match status" value="2"/>
</dbReference>
<evidence type="ECO:0000256" key="2">
    <source>
        <dbReference type="ARBA" id="ARBA00022679"/>
    </source>
</evidence>
<proteinExistence type="predicted"/>
<evidence type="ECO:0000259" key="3">
    <source>
        <dbReference type="Pfam" id="PF13579"/>
    </source>
</evidence>
<keyword evidence="5" id="KW-1185">Reference proteome</keyword>
<evidence type="ECO:0000313" key="4">
    <source>
        <dbReference type="EMBL" id="NYI82821.1"/>
    </source>
</evidence>
<dbReference type="InterPro" id="IPR028098">
    <property type="entry name" value="Glyco_trans_4-like_N"/>
</dbReference>